<dbReference type="GO" id="GO:0005829">
    <property type="term" value="C:cytosol"/>
    <property type="evidence" value="ECO:0007669"/>
    <property type="project" value="TreeGrafter"/>
</dbReference>
<dbReference type="GO" id="GO:0044550">
    <property type="term" value="P:secondary metabolite biosynthetic process"/>
    <property type="evidence" value="ECO:0007669"/>
    <property type="project" value="UniProtKB-ARBA"/>
</dbReference>
<dbReference type="InterPro" id="IPR009081">
    <property type="entry name" value="PP-bd_ACP"/>
</dbReference>
<dbReference type="InterPro" id="IPR006162">
    <property type="entry name" value="Ppantetheine_attach_site"/>
</dbReference>
<gene>
    <name evidence="7" type="ORF">A5640_28045</name>
</gene>
<dbReference type="InterPro" id="IPR025110">
    <property type="entry name" value="AMP-bd_C"/>
</dbReference>
<dbReference type="FunFam" id="3.40.50.12780:FF:000012">
    <property type="entry name" value="Non-ribosomal peptide synthetase"/>
    <property type="match status" value="1"/>
</dbReference>
<dbReference type="InterPro" id="IPR010080">
    <property type="entry name" value="Thioester_reductase-like_dom"/>
</dbReference>
<dbReference type="Gene3D" id="3.40.50.720">
    <property type="entry name" value="NAD(P)-binding Rossmann-like Domain"/>
    <property type="match status" value="1"/>
</dbReference>
<comment type="caution">
    <text evidence="7">The sequence shown here is derived from an EMBL/GenBank/DDBJ whole genome shotgun (WGS) entry which is preliminary data.</text>
</comment>
<evidence type="ECO:0000313" key="8">
    <source>
        <dbReference type="Proteomes" id="UP000093925"/>
    </source>
</evidence>
<dbReference type="InterPro" id="IPR020806">
    <property type="entry name" value="PKS_PP-bd"/>
</dbReference>
<dbReference type="CDD" id="cd05930">
    <property type="entry name" value="A_NRPS"/>
    <property type="match status" value="1"/>
</dbReference>
<accession>A0A1A3KYZ2</accession>
<evidence type="ECO:0000256" key="1">
    <source>
        <dbReference type="ARBA" id="ARBA00001957"/>
    </source>
</evidence>
<evidence type="ECO:0000256" key="4">
    <source>
        <dbReference type="ARBA" id="ARBA00022553"/>
    </source>
</evidence>
<dbReference type="SUPFAM" id="SSF47336">
    <property type="entry name" value="ACP-like"/>
    <property type="match status" value="2"/>
</dbReference>
<dbReference type="FunFam" id="3.30.300.30:FF:000010">
    <property type="entry name" value="Enterobactin synthetase component F"/>
    <property type="match status" value="2"/>
</dbReference>
<keyword evidence="3" id="KW-0596">Phosphopantetheine</keyword>
<dbReference type="Gene3D" id="3.30.300.30">
    <property type="match status" value="2"/>
</dbReference>
<protein>
    <recommendedName>
        <fullName evidence="6">Carrier domain-containing protein</fullName>
    </recommendedName>
</protein>
<dbReference type="InterPro" id="IPR023213">
    <property type="entry name" value="CAT-like_dom_sf"/>
</dbReference>
<comment type="similarity">
    <text evidence="2">Belongs to the ATP-dependent AMP-binding enzyme family.</text>
</comment>
<dbReference type="Gene3D" id="1.10.1200.10">
    <property type="entry name" value="ACP-like"/>
    <property type="match status" value="2"/>
</dbReference>
<dbReference type="FunFam" id="2.30.38.10:FF:000001">
    <property type="entry name" value="Non-ribosomal peptide synthetase PvdI"/>
    <property type="match status" value="1"/>
</dbReference>
<dbReference type="PROSITE" id="PS50075">
    <property type="entry name" value="CARRIER"/>
    <property type="match status" value="2"/>
</dbReference>
<dbReference type="Pfam" id="PF00668">
    <property type="entry name" value="Condensation"/>
    <property type="match status" value="1"/>
</dbReference>
<evidence type="ECO:0000259" key="6">
    <source>
        <dbReference type="PROSITE" id="PS50075"/>
    </source>
</evidence>
<dbReference type="InterPro" id="IPR036736">
    <property type="entry name" value="ACP-like_sf"/>
</dbReference>
<dbReference type="InterPro" id="IPR020845">
    <property type="entry name" value="AMP-binding_CS"/>
</dbReference>
<dbReference type="CDD" id="cd19540">
    <property type="entry name" value="LCL_NRPS-like"/>
    <property type="match status" value="1"/>
</dbReference>
<keyword evidence="5" id="KW-0436">Ligase</keyword>
<dbReference type="InterPro" id="IPR045851">
    <property type="entry name" value="AMP-bd_C_sf"/>
</dbReference>
<dbReference type="Gene3D" id="3.30.559.30">
    <property type="entry name" value="Nonribosomal peptide synthetase, condensation domain"/>
    <property type="match status" value="1"/>
</dbReference>
<evidence type="ECO:0000313" key="7">
    <source>
        <dbReference type="EMBL" id="OBJ89588.1"/>
    </source>
</evidence>
<dbReference type="InterPro" id="IPR010071">
    <property type="entry name" value="AA_adenyl_dom"/>
</dbReference>
<organism evidence="7 8">
    <name type="scientific">Mycobacterium asiaticum</name>
    <dbReference type="NCBI Taxonomy" id="1790"/>
    <lineage>
        <taxon>Bacteria</taxon>
        <taxon>Bacillati</taxon>
        <taxon>Actinomycetota</taxon>
        <taxon>Actinomycetes</taxon>
        <taxon>Mycobacteriales</taxon>
        <taxon>Mycobacteriaceae</taxon>
        <taxon>Mycobacterium</taxon>
    </lineage>
</organism>
<dbReference type="Proteomes" id="UP000093925">
    <property type="component" value="Unassembled WGS sequence"/>
</dbReference>
<dbReference type="InterPro" id="IPR000873">
    <property type="entry name" value="AMP-dep_synth/lig_dom"/>
</dbReference>
<dbReference type="InterPro" id="IPR001242">
    <property type="entry name" value="Condensation_dom"/>
</dbReference>
<feature type="domain" description="Carrier" evidence="6">
    <location>
        <begin position="437"/>
        <end position="512"/>
    </location>
</feature>
<evidence type="ECO:0000256" key="3">
    <source>
        <dbReference type="ARBA" id="ARBA00022450"/>
    </source>
</evidence>
<dbReference type="Gene3D" id="2.30.38.10">
    <property type="entry name" value="Luciferase, Domain 3"/>
    <property type="match status" value="2"/>
</dbReference>
<dbReference type="GO" id="GO:0031177">
    <property type="term" value="F:phosphopantetheine binding"/>
    <property type="evidence" value="ECO:0007669"/>
    <property type="project" value="InterPro"/>
</dbReference>
<dbReference type="Pfam" id="PF00550">
    <property type="entry name" value="PP-binding"/>
    <property type="match status" value="2"/>
</dbReference>
<proteinExistence type="inferred from homology"/>
<dbReference type="InterPro" id="IPR036291">
    <property type="entry name" value="NAD(P)-bd_dom_sf"/>
</dbReference>
<evidence type="ECO:0000256" key="5">
    <source>
        <dbReference type="ARBA" id="ARBA00022598"/>
    </source>
</evidence>
<dbReference type="Gene3D" id="3.40.50.980">
    <property type="match status" value="4"/>
</dbReference>
<sequence length="2011" mass="214733">MGLLVSRSAAAVVAMLAVLKTGAGYVPIDPGLPDERVDFLVADAAPSAVLTTAGLAGRLAGHSVAVIDIEDPGLRSYPATALPLPSGAEVAYLIYTSGTTGVPKGVAVTQHNVTQLLASVRAKLPAGGVWSHWHSLAFDVSVFEIWGALLSGGRLVIVDESVARSPEDFHTLLATEHVTILSQTPSALEMLAPERLGSTAVVVAGEPCPEELMDRWAPGRVLINAYGPTETTIYATTSAPLRAGSGVVPIGSPVPGAALLVLDGWLRPVPAGVVGELYVAGAGVGVGYLHRAGLTATRFLACPFGAPGTRMYRTGDLVSWTPDGQLHYLGRADEQVKIRGYRIELGEVRAALAALDGVQQAVVIAREDQPGNRRLVGYVTGSVDPAAMRTQLAERLPAYLVPAAVVVMTALPLTANGKLDTRALPAPEYQPRERFRAATTPVQEILAGIFARIHGLQRVGIDDSFFDLGGDSLSAMRVLTAIAAAFDVRLPVRVLFDAPTPARLADHLNGAGAAVAPLTTQQRPEAIPLSFAQRRLWFLDQLMGPSPVYHMAVALRLDGRVDGDALGVALADVVARHESLRTVFSAPAGVAQQVVLPADTVELGWSIVDTTGWPPVRLTQAIGAAVRQPFNLSREIPFRATFYRINEDEHILVIVVHHVAADGWSVAPLAHDLSVAYGSRRADRAPGWDPLPVQYADYTLWQRNILGDPDDQDSRIATQLAYWQRHLAGLPERVQLPTDRPYPPVADYRGASVAIDWPAELQRRVRKTAREHNATSFMVVQAALAVLIAKLSASSDVAVGFPIAGRNDPGLDQLVGCFVNTLILRVDLSGDPTVAELLEQVRQRSLEAYEHQDVPFEVLVERINPTRSQSHHPLVQVMLAWQNNTVPDLNLGDLRVTPVPLEARTARMDLGFSLAERFTATGDLAGIGGTVEFRTDVFDAAGIELLVDRLHCVVSTITADPATRLSSVSLLVDDERSRLDQWGNRAALSRPVPAGVSIPGALSAQVARTPDAVAVRCGDRSMTYQELDEASNRLARLLIDRDAGPGRCVALLLTRSIEAVVAITAVLKSGAAYLPIDPATPTSRVGLMLADAAPIAVLTQAALADRLDGHDVPLIDVGDPALATYPCTGLPGPVADDLAYLIYTSGTTGMPKGVAITHRSVLELVSSLDACLPRGGVWAHCHSYAFDVSVWEIWGALLRGGRLVVVSEQVAASPTEFHDLLVAERVTVLDHSPSAVAALSPQGLDDLALVVGGESCSAAVVNQWADGRLMVNAYGPTETTVDACRSAPLTAGSSGGPPIGTPIPSAAVFLLDHALRRVPPGVVGELYIAGSGVGVGYWRRMGLTAARFVACPFAAGTRMYRTGDLAYWGPDGHLRYVGRADEQVQIRGYRIERGDVQAALVTAEGVDRAAVIAREDRPGETRLVGYVTGTADPASVRAQVAKRLPPYMVPAAVVVVDALPLTANGKLDTRALPAPEYTDPARYVAPVGPTERVIAEIYARVLGLERVGVQDSFFDLGGDSISAMRLIAAVNGALEVRLQVRDLFDAPDVRGLAGKTIAGPADDPLFRAVHGSEPTTVYASDLTLDKFLDAPTRNGAPALAGPSAEVRTVLLTGATGFVGRYLVLQWLQRLKLVGGTLICLVRADSDDDARRRLERIYDTGDPNLLRHFRELSASHLKVIAGDKADANLGLRQQDWRLLADTVDLIVDAAAVVNAALPYAELFRPNVVGTGELLRLALTTTLKHYVYVSTADVGAQIEPERFTEDADIRIISPRRSVNALPANGYGNSKWASEILLREANDLCNLPVTVFRCGMILADPAYSGLVNASDTVSRMVLSVLATGIAPASFYRHDAAGNRASAHFDGLPAGFVAEAITTLGLPAAASEPSAFRTYHVMNPHDDGIGLDEYVDWLIEAGHPIRRVDDFGEWVRQFEEALQGLPEKHRRHSVLPMLLMRNSGTASPLWPSSGAYAPTDQFRAAIRKAKIGPDHDIPHIGAPNLLQYVTDLHLLGLLD</sequence>
<dbReference type="FunFam" id="1.10.1200.10:FF:000005">
    <property type="entry name" value="Nonribosomal peptide synthetase 1"/>
    <property type="match status" value="1"/>
</dbReference>
<feature type="domain" description="Carrier" evidence="6">
    <location>
        <begin position="1485"/>
        <end position="1560"/>
    </location>
</feature>
<name>A0A1A3KYZ2_MYCAS</name>
<dbReference type="GO" id="GO:0043041">
    <property type="term" value="P:amino acid activation for nonribosomal peptide biosynthetic process"/>
    <property type="evidence" value="ECO:0007669"/>
    <property type="project" value="TreeGrafter"/>
</dbReference>
<dbReference type="SMART" id="SM00823">
    <property type="entry name" value="PKS_PP"/>
    <property type="match status" value="2"/>
</dbReference>
<dbReference type="SUPFAM" id="SSF51735">
    <property type="entry name" value="NAD(P)-binding Rossmann-fold domains"/>
    <property type="match status" value="1"/>
</dbReference>
<dbReference type="GO" id="GO:0016874">
    <property type="term" value="F:ligase activity"/>
    <property type="evidence" value="ECO:0007669"/>
    <property type="project" value="UniProtKB-KW"/>
</dbReference>
<keyword evidence="4" id="KW-0597">Phosphoprotein</keyword>
<dbReference type="GO" id="GO:0008610">
    <property type="term" value="P:lipid biosynthetic process"/>
    <property type="evidence" value="ECO:0007669"/>
    <property type="project" value="UniProtKB-ARBA"/>
</dbReference>
<dbReference type="SUPFAM" id="SSF52777">
    <property type="entry name" value="CoA-dependent acyltransferases"/>
    <property type="match status" value="2"/>
</dbReference>
<dbReference type="PANTHER" id="PTHR45527:SF1">
    <property type="entry name" value="FATTY ACID SYNTHASE"/>
    <property type="match status" value="1"/>
</dbReference>
<reference evidence="7 8" key="1">
    <citation type="submission" date="2016-06" db="EMBL/GenBank/DDBJ databases">
        <authorList>
            <person name="Kjaerup R.B."/>
            <person name="Dalgaard T.S."/>
            <person name="Juul-Madsen H.R."/>
        </authorList>
    </citation>
    <scope>NUCLEOTIDE SEQUENCE [LARGE SCALE GENOMIC DNA]</scope>
    <source>
        <strain evidence="7 8">1276495.2</strain>
    </source>
</reference>
<dbReference type="PANTHER" id="PTHR45527">
    <property type="entry name" value="NONRIBOSOMAL PEPTIDE SYNTHETASE"/>
    <property type="match status" value="1"/>
</dbReference>
<dbReference type="PROSITE" id="PS00455">
    <property type="entry name" value="AMP_BINDING"/>
    <property type="match status" value="2"/>
</dbReference>
<dbReference type="SUPFAM" id="SSF56801">
    <property type="entry name" value="Acetyl-CoA synthetase-like"/>
    <property type="match status" value="2"/>
</dbReference>
<dbReference type="FunFam" id="3.40.50.980:FF:000001">
    <property type="entry name" value="Non-ribosomal peptide synthetase"/>
    <property type="match status" value="1"/>
</dbReference>
<dbReference type="InterPro" id="IPR013120">
    <property type="entry name" value="FAR_NAD-bd"/>
</dbReference>
<comment type="cofactor">
    <cofactor evidence="1">
        <name>pantetheine 4'-phosphate</name>
        <dbReference type="ChEBI" id="CHEBI:47942"/>
    </cofactor>
</comment>
<dbReference type="Pfam" id="PF00501">
    <property type="entry name" value="AMP-binding"/>
    <property type="match status" value="2"/>
</dbReference>
<dbReference type="Gene3D" id="3.30.559.10">
    <property type="entry name" value="Chloramphenicol acetyltransferase-like domain"/>
    <property type="match status" value="1"/>
</dbReference>
<dbReference type="Pfam" id="PF13193">
    <property type="entry name" value="AMP-binding_C"/>
    <property type="match status" value="2"/>
</dbReference>
<dbReference type="UniPathway" id="UPA00011"/>
<dbReference type="Pfam" id="PF07993">
    <property type="entry name" value="NAD_binding_4"/>
    <property type="match status" value="1"/>
</dbReference>
<dbReference type="PROSITE" id="PS00012">
    <property type="entry name" value="PHOSPHOPANTETHEINE"/>
    <property type="match status" value="2"/>
</dbReference>
<dbReference type="EMBL" id="LZLM01000018">
    <property type="protein sequence ID" value="OBJ89588.1"/>
    <property type="molecule type" value="Genomic_DNA"/>
</dbReference>
<dbReference type="NCBIfam" id="TIGR01733">
    <property type="entry name" value="AA-adenyl-dom"/>
    <property type="match status" value="2"/>
</dbReference>
<dbReference type="NCBIfam" id="TIGR01746">
    <property type="entry name" value="Thioester-redct"/>
    <property type="match status" value="1"/>
</dbReference>
<evidence type="ECO:0000256" key="2">
    <source>
        <dbReference type="ARBA" id="ARBA00006432"/>
    </source>
</evidence>